<feature type="compositionally biased region" description="Basic and acidic residues" evidence="1">
    <location>
        <begin position="339"/>
        <end position="349"/>
    </location>
</feature>
<dbReference type="GO" id="GO:0045087">
    <property type="term" value="P:innate immune response"/>
    <property type="evidence" value="ECO:0007669"/>
    <property type="project" value="TreeGrafter"/>
</dbReference>
<protein>
    <recommendedName>
        <fullName evidence="2">TIR domain-containing protein</fullName>
    </recommendedName>
</protein>
<dbReference type="Gene3D" id="3.40.50.10140">
    <property type="entry name" value="Toll/interleukin-1 receptor homology (TIR) domain"/>
    <property type="match status" value="1"/>
</dbReference>
<dbReference type="Pfam" id="PF13676">
    <property type="entry name" value="TIR_2"/>
    <property type="match status" value="1"/>
</dbReference>
<feature type="compositionally biased region" description="Polar residues" evidence="1">
    <location>
        <begin position="350"/>
        <end position="360"/>
    </location>
</feature>
<feature type="compositionally biased region" description="Basic residues" evidence="1">
    <location>
        <begin position="461"/>
        <end position="471"/>
    </location>
</feature>
<evidence type="ECO:0000259" key="2">
    <source>
        <dbReference type="PROSITE" id="PS50104"/>
    </source>
</evidence>
<feature type="compositionally biased region" description="Basic and acidic residues" evidence="1">
    <location>
        <begin position="361"/>
        <end position="375"/>
    </location>
</feature>
<dbReference type="PROSITE" id="PS50104">
    <property type="entry name" value="TIR"/>
    <property type="match status" value="1"/>
</dbReference>
<sequence length="471" mass="52371">MSGRRGEVAEAPVRVLSASTKQFMATRLDSRKILLAPHGIHRDWRGVAEQANLDVSSISCWGKISPTEHCLHILGQKGGLVGQLWNHFEAMDRFDVIDDTLHMIYDDYDKCMSQGGGAVAALPPPMDQLMPDMSTYDSNILTVDDQKNLSQGLGLQQYTALVLFADEDIDFVQEMVEKLEGEYGLKLCLKDRDLVGGLQFESDSIVRLIIERCTRVIIVLSPEFLESKANNFFILFAHALSIEQRRRIVIPCLYKPCIKPPIIHFCHSLDYYRAKGYWNYWEKLKDSLTYQPIIPASESRMRIREVSGSSTSSQVSTSSLSVTTPSPSQSPNFFSKFLRRSDGKGKAKSEVNTLNDSSEVSQEKDRQQVNNEPHKSSKPTIDSNGITHSRAIPILDLGISSGESRDHTATFPSLPDVPEISPGPSPMTTTSSAALLLPDSSSSSSLSSPHSPSRFLDRLFRGKQKKHKIPG</sequence>
<feature type="compositionally biased region" description="Low complexity" evidence="1">
    <location>
        <begin position="306"/>
        <end position="331"/>
    </location>
</feature>
<dbReference type="SMART" id="SM00255">
    <property type="entry name" value="TIR"/>
    <property type="match status" value="1"/>
</dbReference>
<feature type="region of interest" description="Disordered" evidence="1">
    <location>
        <begin position="305"/>
        <end position="387"/>
    </location>
</feature>
<evidence type="ECO:0000256" key="1">
    <source>
        <dbReference type="SAM" id="MobiDB-lite"/>
    </source>
</evidence>
<evidence type="ECO:0000313" key="4">
    <source>
        <dbReference type="Proteomes" id="UP001286313"/>
    </source>
</evidence>
<reference evidence="3" key="1">
    <citation type="submission" date="2023-10" db="EMBL/GenBank/DDBJ databases">
        <title>Genome assemblies of two species of porcelain crab, Petrolisthes cinctipes and Petrolisthes manimaculis (Anomura: Porcellanidae).</title>
        <authorList>
            <person name="Angst P."/>
        </authorList>
    </citation>
    <scope>NUCLEOTIDE SEQUENCE</scope>
    <source>
        <strain evidence="3">PB745_01</strain>
        <tissue evidence="3">Gill</tissue>
    </source>
</reference>
<accession>A0AAE1GIN6</accession>
<dbReference type="GO" id="GO:0002755">
    <property type="term" value="P:MyD88-dependent toll-like receptor signaling pathway"/>
    <property type="evidence" value="ECO:0007669"/>
    <property type="project" value="InterPro"/>
</dbReference>
<dbReference type="GO" id="GO:0070976">
    <property type="term" value="F:TIR domain binding"/>
    <property type="evidence" value="ECO:0007669"/>
    <property type="project" value="InterPro"/>
</dbReference>
<dbReference type="GO" id="GO:0034142">
    <property type="term" value="P:toll-like receptor 4 signaling pathway"/>
    <property type="evidence" value="ECO:0007669"/>
    <property type="project" value="TreeGrafter"/>
</dbReference>
<dbReference type="AlphaFoldDB" id="A0AAE1GIN6"/>
<dbReference type="Proteomes" id="UP001286313">
    <property type="component" value="Unassembled WGS sequence"/>
</dbReference>
<feature type="region of interest" description="Disordered" evidence="1">
    <location>
        <begin position="400"/>
        <end position="471"/>
    </location>
</feature>
<dbReference type="InterPro" id="IPR011029">
    <property type="entry name" value="DEATH-like_dom_sf"/>
</dbReference>
<dbReference type="GO" id="GO:0043123">
    <property type="term" value="P:positive regulation of canonical NF-kappaB signal transduction"/>
    <property type="evidence" value="ECO:0007669"/>
    <property type="project" value="InterPro"/>
</dbReference>
<dbReference type="SUPFAM" id="SSF47986">
    <property type="entry name" value="DEATH domain"/>
    <property type="match status" value="1"/>
</dbReference>
<dbReference type="PANTHER" id="PTHR15079">
    <property type="entry name" value="MYD88"/>
    <property type="match status" value="1"/>
</dbReference>
<dbReference type="GO" id="GO:0005886">
    <property type="term" value="C:plasma membrane"/>
    <property type="evidence" value="ECO:0007669"/>
    <property type="project" value="TreeGrafter"/>
</dbReference>
<dbReference type="PANTHER" id="PTHR15079:SF3">
    <property type="entry name" value="MYELOID DIFFERENTIATION PRIMARY RESPONSE PROTEIN MYD88"/>
    <property type="match status" value="1"/>
</dbReference>
<feature type="compositionally biased region" description="Polar residues" evidence="1">
    <location>
        <begin position="378"/>
        <end position="387"/>
    </location>
</feature>
<proteinExistence type="predicted"/>
<dbReference type="InterPro" id="IPR000157">
    <property type="entry name" value="TIR_dom"/>
</dbReference>
<keyword evidence="4" id="KW-1185">Reference proteome</keyword>
<gene>
    <name evidence="3" type="ORF">Pcinc_002723</name>
</gene>
<dbReference type="SUPFAM" id="SSF52200">
    <property type="entry name" value="Toll/Interleukin receptor TIR domain"/>
    <property type="match status" value="1"/>
</dbReference>
<evidence type="ECO:0000313" key="3">
    <source>
        <dbReference type="EMBL" id="KAK3893460.1"/>
    </source>
</evidence>
<feature type="compositionally biased region" description="Low complexity" evidence="1">
    <location>
        <begin position="426"/>
        <end position="453"/>
    </location>
</feature>
<organism evidence="3 4">
    <name type="scientific">Petrolisthes cinctipes</name>
    <name type="common">Flat porcelain crab</name>
    <dbReference type="NCBI Taxonomy" id="88211"/>
    <lineage>
        <taxon>Eukaryota</taxon>
        <taxon>Metazoa</taxon>
        <taxon>Ecdysozoa</taxon>
        <taxon>Arthropoda</taxon>
        <taxon>Crustacea</taxon>
        <taxon>Multicrustacea</taxon>
        <taxon>Malacostraca</taxon>
        <taxon>Eumalacostraca</taxon>
        <taxon>Eucarida</taxon>
        <taxon>Decapoda</taxon>
        <taxon>Pleocyemata</taxon>
        <taxon>Anomura</taxon>
        <taxon>Galatheoidea</taxon>
        <taxon>Porcellanidae</taxon>
        <taxon>Petrolisthes</taxon>
    </lineage>
</organism>
<comment type="caution">
    <text evidence="3">The sequence shown here is derived from an EMBL/GenBank/DDBJ whole genome shotgun (WGS) entry which is preliminary data.</text>
</comment>
<dbReference type="InterPro" id="IPR035897">
    <property type="entry name" value="Toll_tir_struct_dom_sf"/>
</dbReference>
<feature type="domain" description="TIR" evidence="2">
    <location>
        <begin position="156"/>
        <end position="288"/>
    </location>
</feature>
<dbReference type="InterPro" id="IPR017281">
    <property type="entry name" value="Myelin_different_resp_MyD88"/>
</dbReference>
<dbReference type="EMBL" id="JAWQEG010000206">
    <property type="protein sequence ID" value="KAK3893460.1"/>
    <property type="molecule type" value="Genomic_DNA"/>
</dbReference>
<dbReference type="GO" id="GO:0050830">
    <property type="term" value="P:defense response to Gram-positive bacterium"/>
    <property type="evidence" value="ECO:0007669"/>
    <property type="project" value="TreeGrafter"/>
</dbReference>
<dbReference type="GO" id="GO:0008063">
    <property type="term" value="P:Toll signaling pathway"/>
    <property type="evidence" value="ECO:0007669"/>
    <property type="project" value="TreeGrafter"/>
</dbReference>
<dbReference type="Gene3D" id="1.10.533.10">
    <property type="entry name" value="Death Domain, Fas"/>
    <property type="match status" value="1"/>
</dbReference>
<name>A0AAE1GIN6_PETCI</name>
<dbReference type="GO" id="GO:0035325">
    <property type="term" value="F:Toll-like receptor binding"/>
    <property type="evidence" value="ECO:0007669"/>
    <property type="project" value="TreeGrafter"/>
</dbReference>